<dbReference type="EMBL" id="JXXE01000021">
    <property type="protein sequence ID" value="KIZ48041.1"/>
    <property type="molecule type" value="Genomic_DNA"/>
</dbReference>
<reference evidence="2 3" key="1">
    <citation type="submission" date="2014-11" db="EMBL/GenBank/DDBJ databases">
        <title>Genomics and ecophysiology of heterotrophic nitrogen fixing bacteria isolated from estuarine surface water.</title>
        <authorList>
            <person name="Bentzon-Tilia M."/>
            <person name="Severin I."/>
            <person name="Hansen L.H."/>
            <person name="Riemann L."/>
        </authorList>
    </citation>
    <scope>NUCLEOTIDE SEQUENCE [LARGE SCALE GENOMIC DNA]</scope>
    <source>
        <strain evidence="2 3">BAL398</strain>
    </source>
</reference>
<evidence type="ECO:0000256" key="1">
    <source>
        <dbReference type="SAM" id="MobiDB-lite"/>
    </source>
</evidence>
<dbReference type="PATRIC" id="fig|1076.23.peg.1385"/>
<dbReference type="Pfam" id="PF20106">
    <property type="entry name" value="DUF6496"/>
    <property type="match status" value="1"/>
</dbReference>
<evidence type="ECO:0000313" key="2">
    <source>
        <dbReference type="EMBL" id="KIZ48041.1"/>
    </source>
</evidence>
<name>A0A0D7F5I8_RHOPL</name>
<feature type="compositionally biased region" description="Low complexity" evidence="1">
    <location>
        <begin position="91"/>
        <end position="100"/>
    </location>
</feature>
<accession>A0A0D7F5I8</accession>
<dbReference type="Proteomes" id="UP000032515">
    <property type="component" value="Unassembled WGS sequence"/>
</dbReference>
<feature type="compositionally biased region" description="Basic residues" evidence="1">
    <location>
        <begin position="56"/>
        <end position="90"/>
    </location>
</feature>
<dbReference type="InterPro" id="IPR045468">
    <property type="entry name" value="DUF6496"/>
</dbReference>
<protein>
    <recommendedName>
        <fullName evidence="4">Histone</fullName>
    </recommendedName>
</protein>
<dbReference type="AlphaFoldDB" id="A0A0D7F5I8"/>
<organism evidence="2 3">
    <name type="scientific">Rhodopseudomonas palustris</name>
    <dbReference type="NCBI Taxonomy" id="1076"/>
    <lineage>
        <taxon>Bacteria</taxon>
        <taxon>Pseudomonadati</taxon>
        <taxon>Pseudomonadota</taxon>
        <taxon>Alphaproteobacteria</taxon>
        <taxon>Hyphomicrobiales</taxon>
        <taxon>Nitrobacteraceae</taxon>
        <taxon>Rhodopseudomonas</taxon>
    </lineage>
</organism>
<dbReference type="RefSeq" id="WP_044404494.1">
    <property type="nucleotide sequence ID" value="NZ_JXXE01000021.1"/>
</dbReference>
<comment type="caution">
    <text evidence="2">The sequence shown here is derived from an EMBL/GenBank/DDBJ whole genome shotgun (WGS) entry which is preliminary data.</text>
</comment>
<dbReference type="STRING" id="1421013.GCA_000504425_00447"/>
<feature type="region of interest" description="Disordered" evidence="1">
    <location>
        <begin position="1"/>
        <end position="121"/>
    </location>
</feature>
<sequence>MARKYSKKAAAKVERAMKKRNAGTLKSGGSGKTVKSKKQAIAIGLSEARAEGKKVPPPKKSTKTGAKKTTKKTATKTSKKTSKKTAKKTATKSANKTSKTAAKKATKKAAKKSGKKTGKKK</sequence>
<proteinExistence type="predicted"/>
<gene>
    <name evidence="2" type="ORF">OO17_01020</name>
</gene>
<feature type="compositionally biased region" description="Basic residues" evidence="1">
    <location>
        <begin position="1"/>
        <end position="10"/>
    </location>
</feature>
<evidence type="ECO:0008006" key="4">
    <source>
        <dbReference type="Google" id="ProtNLM"/>
    </source>
</evidence>
<evidence type="ECO:0000313" key="3">
    <source>
        <dbReference type="Proteomes" id="UP000032515"/>
    </source>
</evidence>
<feature type="compositionally biased region" description="Basic residues" evidence="1">
    <location>
        <begin position="101"/>
        <end position="121"/>
    </location>
</feature>